<organism evidence="3 4">
    <name type="scientific">Candidatus Chloroploca mongolica</name>
    <dbReference type="NCBI Taxonomy" id="2528176"/>
    <lineage>
        <taxon>Bacteria</taxon>
        <taxon>Bacillati</taxon>
        <taxon>Chloroflexota</taxon>
        <taxon>Chloroflexia</taxon>
        <taxon>Chloroflexales</taxon>
        <taxon>Chloroflexineae</taxon>
        <taxon>Oscillochloridaceae</taxon>
        <taxon>Candidatus Chloroploca</taxon>
    </lineage>
</organism>
<dbReference type="Pfam" id="PF00656">
    <property type="entry name" value="Peptidase_C14"/>
    <property type="match status" value="1"/>
</dbReference>
<dbReference type="RefSeq" id="WP_167857611.1">
    <property type="nucleotide sequence ID" value="NZ_SIJK02000113.1"/>
</dbReference>
<dbReference type="PROSITE" id="PS00018">
    <property type="entry name" value="EF_HAND_1"/>
    <property type="match status" value="1"/>
</dbReference>
<dbReference type="InterPro" id="IPR016187">
    <property type="entry name" value="CTDL_fold"/>
</dbReference>
<comment type="caution">
    <text evidence="3">The sequence shown here is derived from an EMBL/GenBank/DDBJ whole genome shotgun (WGS) entry which is preliminary data.</text>
</comment>
<dbReference type="Proteomes" id="UP001193081">
    <property type="component" value="Unassembled WGS sequence"/>
</dbReference>
<evidence type="ECO:0000259" key="1">
    <source>
        <dbReference type="Pfam" id="PF00656"/>
    </source>
</evidence>
<name>A0ABS4DHK0_9CHLR</name>
<dbReference type="Gene3D" id="3.40.50.1460">
    <property type="match status" value="1"/>
</dbReference>
<dbReference type="SUPFAM" id="SSF52129">
    <property type="entry name" value="Caspase-like"/>
    <property type="match status" value="1"/>
</dbReference>
<gene>
    <name evidence="3" type="ORF">EYB53_024605</name>
</gene>
<evidence type="ECO:0000313" key="3">
    <source>
        <dbReference type="EMBL" id="MBP1468913.1"/>
    </source>
</evidence>
<keyword evidence="4" id="KW-1185">Reference proteome</keyword>
<evidence type="ECO:0000259" key="2">
    <source>
        <dbReference type="Pfam" id="PF03781"/>
    </source>
</evidence>
<sequence>MRRAIVMGSNGPAWANQLKFAQTDALRIADVFSGFRCNFTVNRIDPDTYTDVWNVREQVFKLAEECADEDTFICYFSGHGVVEKGELFLLWGNSSRDRLLSTSIPVVDIVRALRYCRANSKLLILDCCNAGAAVSMSGFKDATGTSVEDLHITPDNHLVLMASDRFESARELDILEGSFLTINICAALGEKLNEADEDGDRRLSVNELRLWLERCAKEHNKNNPTLAVPYPYLFGRQKGEFYLTTEESWQQYEITFPDGSDMVLLSIQPENTTTAVLIGKYPVTNGQYKNFVQHTGYPEPVGERFINGQWQGPFNPWSDAEFSDPDKPIVCVNAHDAMKYCAWVEQLLQDNAYQVALPLKSVWDFAAFGTAYPNRDPRTWLNSGSEIHHRASSPAKIDREGTRTNVRGVSDLIGNVWEWCSFISTVSFPLLGAPFDQQPRLELRGGSYLDNMSQVEPFLSSDSLSEKDMTSHADLGFRIAAKVDLQKLPLEVRETLQRNWVFSGNVVIGNIGVGAVVMGTGSSITDIIYRPRESE</sequence>
<dbReference type="SUPFAM" id="SSF56436">
    <property type="entry name" value="C-type lectin-like"/>
    <property type="match status" value="1"/>
</dbReference>
<dbReference type="InterPro" id="IPR011600">
    <property type="entry name" value="Pept_C14_caspase"/>
</dbReference>
<feature type="domain" description="Sulfatase-modifying factor enzyme-like" evidence="2">
    <location>
        <begin position="273"/>
        <end position="480"/>
    </location>
</feature>
<dbReference type="InterPro" id="IPR051043">
    <property type="entry name" value="Sulfatase_Mod_Factor_Kinase"/>
</dbReference>
<dbReference type="InterPro" id="IPR029030">
    <property type="entry name" value="Caspase-like_dom_sf"/>
</dbReference>
<dbReference type="InterPro" id="IPR042095">
    <property type="entry name" value="SUMF_sf"/>
</dbReference>
<dbReference type="PANTHER" id="PTHR23150">
    <property type="entry name" value="SULFATASE MODIFYING FACTOR 1, 2"/>
    <property type="match status" value="1"/>
</dbReference>
<accession>A0ABS4DHK0</accession>
<dbReference type="PANTHER" id="PTHR23150:SF19">
    <property type="entry name" value="FORMYLGLYCINE-GENERATING ENZYME"/>
    <property type="match status" value="1"/>
</dbReference>
<dbReference type="EMBL" id="SIJK02000113">
    <property type="protein sequence ID" value="MBP1468913.1"/>
    <property type="molecule type" value="Genomic_DNA"/>
</dbReference>
<proteinExistence type="predicted"/>
<dbReference type="InterPro" id="IPR005532">
    <property type="entry name" value="SUMF_dom"/>
</dbReference>
<dbReference type="Pfam" id="PF03781">
    <property type="entry name" value="FGE-sulfatase"/>
    <property type="match status" value="1"/>
</dbReference>
<dbReference type="Gene3D" id="3.90.1580.10">
    <property type="entry name" value="paralog of FGE (formylglycine-generating enzyme)"/>
    <property type="match status" value="1"/>
</dbReference>
<protein>
    <submittedName>
        <fullName evidence="3">SUMF1/EgtB/PvdO family nonheme iron enzyme</fullName>
    </submittedName>
</protein>
<evidence type="ECO:0000313" key="4">
    <source>
        <dbReference type="Proteomes" id="UP001193081"/>
    </source>
</evidence>
<dbReference type="InterPro" id="IPR018247">
    <property type="entry name" value="EF_Hand_1_Ca_BS"/>
</dbReference>
<reference evidence="3 4" key="1">
    <citation type="submission" date="2021-03" db="EMBL/GenBank/DDBJ databases">
        <authorList>
            <person name="Grouzdev D.S."/>
        </authorList>
    </citation>
    <scope>NUCLEOTIDE SEQUENCE [LARGE SCALE GENOMIC DNA]</scope>
    <source>
        <strain evidence="3 4">M50-1</strain>
    </source>
</reference>
<feature type="domain" description="Peptidase C14 caspase" evidence="1">
    <location>
        <begin position="2"/>
        <end position="191"/>
    </location>
</feature>